<comment type="subunit">
    <text evidence="9">The complex comprises the extracytoplasmic solute receptor protein and the two transmembrane proteins.</text>
</comment>
<evidence type="ECO:0000313" key="14">
    <source>
        <dbReference type="Proteomes" id="UP000256941"/>
    </source>
</evidence>
<evidence type="ECO:0000256" key="5">
    <source>
        <dbReference type="ARBA" id="ARBA00022692"/>
    </source>
</evidence>
<comment type="function">
    <text evidence="9">Part of the tripartite ATP-independent periplasmic (TRAP) transport system.</text>
</comment>
<dbReference type="PANTHER" id="PTHR35011:SF4">
    <property type="entry name" value="SLL1102 PROTEIN"/>
    <property type="match status" value="1"/>
</dbReference>
<dbReference type="InterPro" id="IPR007387">
    <property type="entry name" value="TRAP_DctQ"/>
</dbReference>
<feature type="transmembrane region" description="Helical" evidence="9">
    <location>
        <begin position="48"/>
        <end position="70"/>
    </location>
</feature>
<proteinExistence type="inferred from homology"/>
<evidence type="ECO:0000256" key="3">
    <source>
        <dbReference type="ARBA" id="ARBA00022475"/>
    </source>
</evidence>
<keyword evidence="6 9" id="KW-1133">Transmembrane helix</keyword>
<dbReference type="RefSeq" id="WP_036761001.1">
    <property type="nucleotide sequence ID" value="NZ_CP035284.1"/>
</dbReference>
<organism evidence="11 14">
    <name type="scientific">Paracoccus versutus</name>
    <name type="common">Thiobacillus versutus</name>
    <dbReference type="NCBI Taxonomy" id="34007"/>
    <lineage>
        <taxon>Bacteria</taxon>
        <taxon>Pseudomonadati</taxon>
        <taxon>Pseudomonadota</taxon>
        <taxon>Alphaproteobacteria</taxon>
        <taxon>Rhodobacterales</taxon>
        <taxon>Paracoccaceae</taxon>
        <taxon>Paracoccus</taxon>
    </lineage>
</organism>
<dbReference type="InterPro" id="IPR055348">
    <property type="entry name" value="DctQ"/>
</dbReference>
<dbReference type="Pfam" id="PF04290">
    <property type="entry name" value="DctQ"/>
    <property type="match status" value="1"/>
</dbReference>
<sequence>MPNWAICYVRRIEALNYRLGRIVMYLLFVIMGVLLWSSFTKVIRMPSLWTLEVAQFTLVAYYLLGAPYSMQLGANVRMDLLYARMPVKRQAIWDIFTIFCLLFYLGVMLWGAVDSTAYSFRIGERAPSAWRPPLWPIKVVITISFALMILQAIAHLIRDIAILRNVDIPRPFVGEVNR</sequence>
<evidence type="ECO:0000256" key="4">
    <source>
        <dbReference type="ARBA" id="ARBA00022519"/>
    </source>
</evidence>
<dbReference type="AlphaFoldDB" id="A0A099EW42"/>
<accession>A0A099EW42</accession>
<dbReference type="OrthoDB" id="9794346at2"/>
<feature type="transmembrane region" description="Helical" evidence="9">
    <location>
        <begin position="91"/>
        <end position="113"/>
    </location>
</feature>
<evidence type="ECO:0000256" key="7">
    <source>
        <dbReference type="ARBA" id="ARBA00023136"/>
    </source>
</evidence>
<comment type="similarity">
    <text evidence="8 9">Belongs to the TRAP transporter small permease family.</text>
</comment>
<comment type="caution">
    <text evidence="11">The sequence shown here is derived from an EMBL/GenBank/DDBJ whole genome shotgun (WGS) entry which is preliminary data.</text>
</comment>
<evidence type="ECO:0000256" key="6">
    <source>
        <dbReference type="ARBA" id="ARBA00022989"/>
    </source>
</evidence>
<dbReference type="eggNOG" id="COG4665">
    <property type="taxonomic scope" value="Bacteria"/>
</dbReference>
<keyword evidence="13" id="KW-1185">Reference proteome</keyword>
<dbReference type="GO" id="GO:0005886">
    <property type="term" value="C:plasma membrane"/>
    <property type="evidence" value="ECO:0007669"/>
    <property type="project" value="UniProtKB-SubCell"/>
</dbReference>
<evidence type="ECO:0000259" key="10">
    <source>
        <dbReference type="Pfam" id="PF04290"/>
    </source>
</evidence>
<feature type="transmembrane region" description="Helical" evidence="9">
    <location>
        <begin position="133"/>
        <end position="154"/>
    </location>
</feature>
<dbReference type="EMBL" id="QUMX01000075">
    <property type="protein sequence ID" value="REG26978.1"/>
    <property type="molecule type" value="Genomic_DNA"/>
</dbReference>
<reference evidence="13 14" key="1">
    <citation type="submission" date="2018-08" db="EMBL/GenBank/DDBJ databases">
        <title>Genomic Encyclopedia of Archaeal and Bacterial Type Strains, Phase II (KMG-II): from individual species to whole genera.</title>
        <authorList>
            <person name="Goeker M."/>
        </authorList>
    </citation>
    <scope>NUCLEOTIDE SEQUENCE [LARGE SCALE GENOMIC DNA]</scope>
    <source>
        <strain evidence="11 14">DSM 17099</strain>
        <strain evidence="12 13">DSM 582</strain>
    </source>
</reference>
<feature type="domain" description="Tripartite ATP-independent periplasmic transporters DctQ component" evidence="10">
    <location>
        <begin position="30"/>
        <end position="160"/>
    </location>
</feature>
<name>A0A099EW42_PARVE</name>
<keyword evidence="2 9" id="KW-0813">Transport</keyword>
<evidence type="ECO:0000313" key="13">
    <source>
        <dbReference type="Proteomes" id="UP000256794"/>
    </source>
</evidence>
<feature type="transmembrane region" description="Helical" evidence="9">
    <location>
        <begin position="19"/>
        <end position="36"/>
    </location>
</feature>
<evidence type="ECO:0000256" key="9">
    <source>
        <dbReference type="RuleBase" id="RU369079"/>
    </source>
</evidence>
<dbReference type="GO" id="GO:0022857">
    <property type="term" value="F:transmembrane transporter activity"/>
    <property type="evidence" value="ECO:0007669"/>
    <property type="project" value="UniProtKB-UniRule"/>
</dbReference>
<keyword evidence="5 9" id="KW-0812">Transmembrane</keyword>
<comment type="subcellular location">
    <subcellularLocation>
        <location evidence="1 9">Cell inner membrane</location>
        <topology evidence="1 9">Multi-pass membrane protein</topology>
    </subcellularLocation>
</comment>
<gene>
    <name evidence="12" type="ORF">ATH84_10753</name>
    <name evidence="11" type="ORF">BDD41_3529</name>
</gene>
<evidence type="ECO:0000256" key="8">
    <source>
        <dbReference type="ARBA" id="ARBA00038436"/>
    </source>
</evidence>
<dbReference type="Proteomes" id="UP000256794">
    <property type="component" value="Unassembled WGS sequence"/>
</dbReference>
<evidence type="ECO:0000313" key="12">
    <source>
        <dbReference type="EMBL" id="REG26978.1"/>
    </source>
</evidence>
<evidence type="ECO:0000313" key="11">
    <source>
        <dbReference type="EMBL" id="REF68479.1"/>
    </source>
</evidence>
<keyword evidence="3" id="KW-1003">Cell membrane</keyword>
<dbReference type="PANTHER" id="PTHR35011">
    <property type="entry name" value="2,3-DIKETO-L-GULONATE TRAP TRANSPORTER SMALL PERMEASE PROTEIN YIAM"/>
    <property type="match status" value="1"/>
</dbReference>
<keyword evidence="4 9" id="KW-0997">Cell inner membrane</keyword>
<dbReference type="EMBL" id="QTUJ01000003">
    <property type="protein sequence ID" value="REF68479.1"/>
    <property type="molecule type" value="Genomic_DNA"/>
</dbReference>
<evidence type="ECO:0000256" key="1">
    <source>
        <dbReference type="ARBA" id="ARBA00004429"/>
    </source>
</evidence>
<dbReference type="Proteomes" id="UP000256941">
    <property type="component" value="Unassembled WGS sequence"/>
</dbReference>
<keyword evidence="7 9" id="KW-0472">Membrane</keyword>
<accession>A0A3D9XNL4</accession>
<evidence type="ECO:0000256" key="2">
    <source>
        <dbReference type="ARBA" id="ARBA00022448"/>
    </source>
</evidence>
<protein>
    <recommendedName>
        <fullName evidence="9">TRAP transporter small permease protein</fullName>
    </recommendedName>
</protein>